<keyword evidence="1" id="KW-0802">TPR repeat</keyword>
<dbReference type="AlphaFoldDB" id="A0A933NWL4"/>
<feature type="transmembrane region" description="Helical" evidence="2">
    <location>
        <begin position="139"/>
        <end position="165"/>
    </location>
</feature>
<feature type="repeat" description="TPR" evidence="1">
    <location>
        <begin position="391"/>
        <end position="424"/>
    </location>
</feature>
<keyword evidence="2" id="KW-1133">Transmembrane helix</keyword>
<evidence type="ECO:0000313" key="3">
    <source>
        <dbReference type="EMBL" id="MBI4922024.1"/>
    </source>
</evidence>
<dbReference type="SUPFAM" id="SSF48452">
    <property type="entry name" value="TPR-like"/>
    <property type="match status" value="1"/>
</dbReference>
<name>A0A933NWL4_9HYPH</name>
<dbReference type="InterPro" id="IPR019734">
    <property type="entry name" value="TPR_rpt"/>
</dbReference>
<accession>A0A933NWL4</accession>
<dbReference type="Proteomes" id="UP000782610">
    <property type="component" value="Unassembled WGS sequence"/>
</dbReference>
<gene>
    <name evidence="3" type="ORF">HY834_09765</name>
</gene>
<dbReference type="InterPro" id="IPR011990">
    <property type="entry name" value="TPR-like_helical_dom_sf"/>
</dbReference>
<dbReference type="Gene3D" id="1.25.40.10">
    <property type="entry name" value="Tetratricopeptide repeat domain"/>
    <property type="match status" value="1"/>
</dbReference>
<sequence length="572" mass="61130">MPKVAPSAEQVRAALDELLGWQGISRSPQIAELLRYVVEKRLAGEEASIKAYSIAVDVLGRPQSFDPQADPIVRVQARRLRTLLEQFYEIGRVRAAVRITMPLGRYVPEFTLIEAAPPDAPAGSGPPAARRGGWRLPRILQLGLLGLGFTVIGVALTVAIVRWMLPEMRPPPEATLPEVPRIAVGAFDNLTGDSELDGLVAGLGPQIGTSLSRFDTLSVVTDSGLMLRGSVQETGGQFEISAILAQHDAGGPIWSDKIVAPTGVDAAAALADLATALAARLGNSGGPLYAPGRLWLAQQGTTPEQPSLYVCQLQFMAWRDNNRLEDDLAGTDCFERILAAEPNNAIARAGRASLKAWRVQNEAAPGTQLADLLADEMAAISRAVGIGSQSSFVYEQQGLILARAGSADAAFGALHKARELNPANMDAEAEEGLLRWLDGQFDGGAVLAEAAIAAVASPPPWYYTTRVFEALRELRYFDAIEAAQALAAGDDEFGPVIALAAAPRVGRNDLVDRYRPVVLGHPRFQAAGILPRLGMFVHQQVLLDRIRDGLTLAGIPPNALIKPFNPDGTEKK</sequence>
<protein>
    <recommendedName>
        <fullName evidence="5">Tetratricopeptide repeat protein</fullName>
    </recommendedName>
</protein>
<evidence type="ECO:0000313" key="4">
    <source>
        <dbReference type="Proteomes" id="UP000782610"/>
    </source>
</evidence>
<dbReference type="EMBL" id="JACRAF010000027">
    <property type="protein sequence ID" value="MBI4922024.1"/>
    <property type="molecule type" value="Genomic_DNA"/>
</dbReference>
<evidence type="ECO:0008006" key="5">
    <source>
        <dbReference type="Google" id="ProtNLM"/>
    </source>
</evidence>
<organism evidence="3 4">
    <name type="scientific">Devosia nanyangense</name>
    <dbReference type="NCBI Taxonomy" id="1228055"/>
    <lineage>
        <taxon>Bacteria</taxon>
        <taxon>Pseudomonadati</taxon>
        <taxon>Pseudomonadota</taxon>
        <taxon>Alphaproteobacteria</taxon>
        <taxon>Hyphomicrobiales</taxon>
        <taxon>Devosiaceae</taxon>
        <taxon>Devosia</taxon>
    </lineage>
</organism>
<reference evidence="3" key="1">
    <citation type="submission" date="2020-07" db="EMBL/GenBank/DDBJ databases">
        <title>Huge and variable diversity of episymbiotic CPR bacteria and DPANN archaea in groundwater ecosystems.</title>
        <authorList>
            <person name="He C.Y."/>
            <person name="Keren R."/>
            <person name="Whittaker M."/>
            <person name="Farag I.F."/>
            <person name="Doudna J."/>
            <person name="Cate J.H.D."/>
            <person name="Banfield J.F."/>
        </authorList>
    </citation>
    <scope>NUCLEOTIDE SEQUENCE</scope>
    <source>
        <strain evidence="3">NC_groundwater_1586_Pr3_B-0.1um_66_15</strain>
    </source>
</reference>
<evidence type="ECO:0000256" key="2">
    <source>
        <dbReference type="SAM" id="Phobius"/>
    </source>
</evidence>
<dbReference type="PROSITE" id="PS50005">
    <property type="entry name" value="TPR"/>
    <property type="match status" value="1"/>
</dbReference>
<keyword evidence="2" id="KW-0812">Transmembrane</keyword>
<comment type="caution">
    <text evidence="3">The sequence shown here is derived from an EMBL/GenBank/DDBJ whole genome shotgun (WGS) entry which is preliminary data.</text>
</comment>
<proteinExistence type="predicted"/>
<evidence type="ECO:0000256" key="1">
    <source>
        <dbReference type="PROSITE-ProRule" id="PRU00339"/>
    </source>
</evidence>
<keyword evidence="2" id="KW-0472">Membrane</keyword>